<dbReference type="InterPro" id="IPR018187">
    <property type="entry name" value="Asp/Glu_racemase_AS_1"/>
</dbReference>
<dbReference type="Pfam" id="PF01177">
    <property type="entry name" value="Asp_Glu_race"/>
    <property type="match status" value="1"/>
</dbReference>
<keyword evidence="4 7" id="KW-0573">Peptidoglycan synthesis</keyword>
<dbReference type="InterPro" id="IPR001920">
    <property type="entry name" value="Asp/Glu_race"/>
</dbReference>
<accession>A0A2G4RAH0</accession>
<evidence type="ECO:0000256" key="5">
    <source>
        <dbReference type="ARBA" id="ARBA00023235"/>
    </source>
</evidence>
<feature type="binding site" evidence="7">
    <location>
        <begin position="39"/>
        <end position="40"/>
    </location>
    <ligand>
        <name>substrate</name>
    </ligand>
</feature>
<dbReference type="OrthoDB" id="9801055at2"/>
<name>A0A2G4RAH0_9PROT</name>
<reference evidence="8 9" key="1">
    <citation type="submission" date="2017-10" db="EMBL/GenBank/DDBJ databases">
        <title>Genomic analysis of the genus Acetobacter.</title>
        <authorList>
            <person name="Kim K.H."/>
            <person name="Chun B.H."/>
            <person name="Son A.R."/>
            <person name="Jeon C.O."/>
        </authorList>
    </citation>
    <scope>NUCLEOTIDE SEQUENCE [LARGE SCALE GENOMIC DNA]</scope>
    <source>
        <strain evidence="8 9">LHT 2458</strain>
    </source>
</reference>
<dbReference type="Proteomes" id="UP000228751">
    <property type="component" value="Unassembled WGS sequence"/>
</dbReference>
<comment type="function">
    <text evidence="7">Provides the (R)-glutamate required for cell wall biosynthesis.</text>
</comment>
<evidence type="ECO:0000313" key="8">
    <source>
        <dbReference type="EMBL" id="PHY93552.1"/>
    </source>
</evidence>
<dbReference type="EC" id="5.1.1.3" evidence="2 7"/>
<dbReference type="PANTHER" id="PTHR21198">
    <property type="entry name" value="GLUTAMATE RACEMASE"/>
    <property type="match status" value="1"/>
</dbReference>
<dbReference type="SUPFAM" id="SSF53681">
    <property type="entry name" value="Aspartate/glutamate racemase"/>
    <property type="match status" value="2"/>
</dbReference>
<organism evidence="8 9">
    <name type="scientific">Acetobacter pomorum</name>
    <dbReference type="NCBI Taxonomy" id="65959"/>
    <lineage>
        <taxon>Bacteria</taxon>
        <taxon>Pseudomonadati</taxon>
        <taxon>Pseudomonadota</taxon>
        <taxon>Alphaproteobacteria</taxon>
        <taxon>Acetobacterales</taxon>
        <taxon>Acetobacteraceae</taxon>
        <taxon>Acetobacter</taxon>
    </lineage>
</organism>
<dbReference type="UniPathway" id="UPA00219"/>
<evidence type="ECO:0000256" key="3">
    <source>
        <dbReference type="ARBA" id="ARBA00022960"/>
    </source>
</evidence>
<dbReference type="PANTHER" id="PTHR21198:SF2">
    <property type="entry name" value="GLUTAMATE RACEMASE"/>
    <property type="match status" value="1"/>
</dbReference>
<dbReference type="GO" id="GO:0009252">
    <property type="term" value="P:peptidoglycan biosynthetic process"/>
    <property type="evidence" value="ECO:0007669"/>
    <property type="project" value="UniProtKB-UniRule"/>
</dbReference>
<comment type="caution">
    <text evidence="8">The sequence shown here is derived from an EMBL/GenBank/DDBJ whole genome shotgun (WGS) entry which is preliminary data.</text>
</comment>
<evidence type="ECO:0000256" key="4">
    <source>
        <dbReference type="ARBA" id="ARBA00022984"/>
    </source>
</evidence>
<evidence type="ECO:0000256" key="1">
    <source>
        <dbReference type="ARBA" id="ARBA00001602"/>
    </source>
</evidence>
<evidence type="ECO:0000256" key="7">
    <source>
        <dbReference type="HAMAP-Rule" id="MF_00258"/>
    </source>
</evidence>
<dbReference type="GO" id="GO:0071555">
    <property type="term" value="P:cell wall organization"/>
    <property type="evidence" value="ECO:0007669"/>
    <property type="project" value="UniProtKB-KW"/>
</dbReference>
<dbReference type="InterPro" id="IPR015942">
    <property type="entry name" value="Asp/Glu/hydantoin_racemase"/>
</dbReference>
<dbReference type="Gene3D" id="3.40.50.1860">
    <property type="match status" value="2"/>
</dbReference>
<dbReference type="GO" id="GO:0008360">
    <property type="term" value="P:regulation of cell shape"/>
    <property type="evidence" value="ECO:0007669"/>
    <property type="project" value="UniProtKB-KW"/>
</dbReference>
<keyword evidence="6 7" id="KW-0961">Cell wall biogenesis/degradation</keyword>
<dbReference type="EMBL" id="PEBQ01000144">
    <property type="protein sequence ID" value="PHY93552.1"/>
    <property type="molecule type" value="Genomic_DNA"/>
</dbReference>
<dbReference type="GO" id="GO:0008881">
    <property type="term" value="F:glutamate racemase activity"/>
    <property type="evidence" value="ECO:0007669"/>
    <property type="project" value="UniProtKB-UniRule"/>
</dbReference>
<dbReference type="HAMAP" id="MF_00258">
    <property type="entry name" value="Glu_racemase"/>
    <property type="match status" value="1"/>
</dbReference>
<gene>
    <name evidence="7" type="primary">murI</name>
    <name evidence="8" type="ORF">CSR02_11195</name>
</gene>
<feature type="active site" description="Proton donor/acceptor" evidence="7">
    <location>
        <position position="103"/>
    </location>
</feature>
<evidence type="ECO:0000256" key="6">
    <source>
        <dbReference type="ARBA" id="ARBA00023316"/>
    </source>
</evidence>
<evidence type="ECO:0000256" key="2">
    <source>
        <dbReference type="ARBA" id="ARBA00013090"/>
    </source>
</evidence>
<feature type="binding site" evidence="7">
    <location>
        <begin position="219"/>
        <end position="220"/>
    </location>
    <ligand>
        <name>substrate</name>
    </ligand>
</feature>
<dbReference type="PROSITE" id="PS00923">
    <property type="entry name" value="ASP_GLU_RACEMASE_1"/>
    <property type="match status" value="1"/>
</dbReference>
<keyword evidence="5 7" id="KW-0413">Isomerase</keyword>
<proteinExistence type="inferred from homology"/>
<keyword evidence="9" id="KW-1185">Reference proteome</keyword>
<evidence type="ECO:0000313" key="9">
    <source>
        <dbReference type="Proteomes" id="UP000228751"/>
    </source>
</evidence>
<feature type="binding site" evidence="7">
    <location>
        <begin position="104"/>
        <end position="105"/>
    </location>
    <ligand>
        <name>substrate</name>
    </ligand>
</feature>
<dbReference type="AlphaFoldDB" id="A0A2G4RAH0"/>
<protein>
    <recommendedName>
        <fullName evidence="2 7">Glutamate racemase</fullName>
        <ecNumber evidence="2 7">5.1.1.3</ecNumber>
    </recommendedName>
</protein>
<feature type="active site" description="Proton donor/acceptor" evidence="7">
    <location>
        <position position="218"/>
    </location>
</feature>
<comment type="catalytic activity">
    <reaction evidence="1 7">
        <text>L-glutamate = D-glutamate</text>
        <dbReference type="Rhea" id="RHEA:12813"/>
        <dbReference type="ChEBI" id="CHEBI:29985"/>
        <dbReference type="ChEBI" id="CHEBI:29986"/>
        <dbReference type="EC" id="5.1.1.3"/>
    </reaction>
</comment>
<dbReference type="InterPro" id="IPR004391">
    <property type="entry name" value="Glu_race"/>
</dbReference>
<comment type="pathway">
    <text evidence="7">Cell wall biogenesis; peptidoglycan biosynthesis.</text>
</comment>
<keyword evidence="3 7" id="KW-0133">Cell shape</keyword>
<sequence length="305" mass="33743">MVALPVWKKPQHSRQVRINKAVHTHGPAFFAPRHILAFDSGIGGLGIVRAIQTLAPEVCIDYLADTAVFPYGEQDDTFLIERIVSLLSQAITRLKPQAVVVACNTASTLALEALRAAWPNMPFVGCVPPIRWAARITQTKVIGLLATRATIRRPYLSRLHALYAPECTLIAHAAPGLASCAELAFRGQDVPDAAILREIEGLFIHPDSSRLDVVGLGCTHYTFVLDRLRRLSPPNLTWLDPAPAVARHTCNLLANLPDKTYAQPRAWFTALPDDQPLLMHLRHFGFSAATLWENMDQLEASHYQM</sequence>
<comment type="similarity">
    <text evidence="7">Belongs to the aspartate/glutamate racemases family.</text>
</comment>
<feature type="binding site" evidence="7">
    <location>
        <begin position="71"/>
        <end position="72"/>
    </location>
    <ligand>
        <name>substrate</name>
    </ligand>
</feature>